<dbReference type="PANTHER" id="PTHR10366:SF564">
    <property type="entry name" value="STEROL-4-ALPHA-CARBOXYLATE 3-DEHYDROGENASE, DECARBOXYLATING"/>
    <property type="match status" value="1"/>
</dbReference>
<dbReference type="SUPFAM" id="SSF51735">
    <property type="entry name" value="NAD(P)-binding Rossmann-fold domains"/>
    <property type="match status" value="1"/>
</dbReference>
<dbReference type="Proteomes" id="UP001519887">
    <property type="component" value="Unassembled WGS sequence"/>
</dbReference>
<evidence type="ECO:0000313" key="4">
    <source>
        <dbReference type="EMBL" id="MBW7458386.1"/>
    </source>
</evidence>
<comment type="similarity">
    <text evidence="2">Belongs to the NAD(P)-dependent epimerase/dehydratase family. Dihydroflavonol-4-reductase subfamily.</text>
</comment>
<evidence type="ECO:0000259" key="3">
    <source>
        <dbReference type="Pfam" id="PF01370"/>
    </source>
</evidence>
<feature type="domain" description="NAD-dependent epimerase/dehydratase" evidence="3">
    <location>
        <begin position="27"/>
        <end position="105"/>
    </location>
</feature>
<dbReference type="Gene3D" id="3.40.50.720">
    <property type="entry name" value="NAD(P)-binding Rossmann-like Domain"/>
    <property type="match status" value="1"/>
</dbReference>
<feature type="non-terminal residue" evidence="4">
    <location>
        <position position="106"/>
    </location>
</feature>
<protein>
    <submittedName>
        <fullName evidence="4">NAD-dependent epimerase/dehydratase family protein</fullName>
    </submittedName>
</protein>
<name>A0ABS7CCM1_9BACL</name>
<keyword evidence="5" id="KW-1185">Reference proteome</keyword>
<dbReference type="EMBL" id="JAHZIK010001177">
    <property type="protein sequence ID" value="MBW7458386.1"/>
    <property type="molecule type" value="Genomic_DNA"/>
</dbReference>
<evidence type="ECO:0000256" key="1">
    <source>
        <dbReference type="ARBA" id="ARBA00023002"/>
    </source>
</evidence>
<evidence type="ECO:0000313" key="5">
    <source>
        <dbReference type="Proteomes" id="UP001519887"/>
    </source>
</evidence>
<gene>
    <name evidence="4" type="ORF">K0U00_30535</name>
</gene>
<reference evidence="4 5" key="1">
    <citation type="submission" date="2021-07" db="EMBL/GenBank/DDBJ databases">
        <title>Paenibacillus radiodurans sp. nov., isolated from the southeastern edge of Tengger Desert.</title>
        <authorList>
            <person name="Zhang G."/>
        </authorList>
    </citation>
    <scope>NUCLEOTIDE SEQUENCE [LARGE SCALE GENOMIC DNA]</scope>
    <source>
        <strain evidence="4 5">CCM 7311</strain>
    </source>
</reference>
<dbReference type="InterPro" id="IPR036291">
    <property type="entry name" value="NAD(P)-bd_dom_sf"/>
</dbReference>
<evidence type="ECO:0000256" key="2">
    <source>
        <dbReference type="ARBA" id="ARBA00023445"/>
    </source>
</evidence>
<keyword evidence="1" id="KW-0560">Oxidoreductase</keyword>
<dbReference type="PANTHER" id="PTHR10366">
    <property type="entry name" value="NAD DEPENDENT EPIMERASE/DEHYDRATASE"/>
    <property type="match status" value="1"/>
</dbReference>
<proteinExistence type="inferred from homology"/>
<dbReference type="Pfam" id="PF01370">
    <property type="entry name" value="Epimerase"/>
    <property type="match status" value="1"/>
</dbReference>
<sequence>MTAKQLANALLAEEAANTSPNEPVETVLVTGGSGFVASWCIVELLRRGYAVRATVRSLTKEQSVRAAISAAVDPGNRLGFYAADLTSDAGWEQAVAECDSVLHVAS</sequence>
<dbReference type="InterPro" id="IPR001509">
    <property type="entry name" value="Epimerase_deHydtase"/>
</dbReference>
<accession>A0ABS7CCM1</accession>
<organism evidence="4 5">
    <name type="scientific">Paenibacillus sepulcri</name>
    <dbReference type="NCBI Taxonomy" id="359917"/>
    <lineage>
        <taxon>Bacteria</taxon>
        <taxon>Bacillati</taxon>
        <taxon>Bacillota</taxon>
        <taxon>Bacilli</taxon>
        <taxon>Bacillales</taxon>
        <taxon>Paenibacillaceae</taxon>
        <taxon>Paenibacillus</taxon>
    </lineage>
</organism>
<comment type="caution">
    <text evidence="4">The sequence shown here is derived from an EMBL/GenBank/DDBJ whole genome shotgun (WGS) entry which is preliminary data.</text>
</comment>
<dbReference type="InterPro" id="IPR050425">
    <property type="entry name" value="NAD(P)_dehydrat-like"/>
</dbReference>